<dbReference type="Proteomes" id="UP000271031">
    <property type="component" value="Unassembled WGS sequence"/>
</dbReference>
<evidence type="ECO:0000313" key="4">
    <source>
        <dbReference type="EMBL" id="RNB87517.1"/>
    </source>
</evidence>
<feature type="domain" description="Isopropylmalate dehydrogenase-like" evidence="3">
    <location>
        <begin position="3"/>
        <end position="347"/>
    </location>
</feature>
<dbReference type="Gene3D" id="3.40.718.10">
    <property type="entry name" value="Isopropylmalate Dehydrogenase"/>
    <property type="match status" value="1"/>
</dbReference>
<accession>A0A3M8DK83</accession>
<proteinExistence type="inferred from homology"/>
<dbReference type="PANTHER" id="PTHR11835:SF34">
    <property type="entry name" value="ISOCITRATE DEHYDROGENASE [NAD] SUBUNIT ALPHA, MITOCHONDRIAL"/>
    <property type="match status" value="1"/>
</dbReference>
<dbReference type="GO" id="GO:0006099">
    <property type="term" value="P:tricarboxylic acid cycle"/>
    <property type="evidence" value="ECO:0007669"/>
    <property type="project" value="TreeGrafter"/>
</dbReference>
<protein>
    <submittedName>
        <fullName evidence="4">Isocitrate/isopropylmalate dehydrogenase family protein</fullName>
    </submittedName>
</protein>
<dbReference type="EMBL" id="RHHQ01000012">
    <property type="protein sequence ID" value="RNB87517.1"/>
    <property type="molecule type" value="Genomic_DNA"/>
</dbReference>
<gene>
    <name evidence="4" type="ORF">EDM56_16365</name>
</gene>
<comment type="similarity">
    <text evidence="1">Belongs to the isocitrate and isopropylmalate dehydrogenases family.</text>
</comment>
<dbReference type="Pfam" id="PF00180">
    <property type="entry name" value="Iso_dh"/>
    <property type="match status" value="1"/>
</dbReference>
<keyword evidence="2" id="KW-0560">Oxidoreductase</keyword>
<dbReference type="GO" id="GO:0051287">
    <property type="term" value="F:NAD binding"/>
    <property type="evidence" value="ECO:0007669"/>
    <property type="project" value="InterPro"/>
</dbReference>
<dbReference type="GO" id="GO:0000287">
    <property type="term" value="F:magnesium ion binding"/>
    <property type="evidence" value="ECO:0007669"/>
    <property type="project" value="InterPro"/>
</dbReference>
<evidence type="ECO:0000313" key="5">
    <source>
        <dbReference type="Proteomes" id="UP000271031"/>
    </source>
</evidence>
<dbReference type="PROSITE" id="PS00470">
    <property type="entry name" value="IDH_IMDH"/>
    <property type="match status" value="1"/>
</dbReference>
<evidence type="ECO:0000256" key="2">
    <source>
        <dbReference type="ARBA" id="ARBA00023002"/>
    </source>
</evidence>
<comment type="caution">
    <text evidence="4">The sequence shown here is derived from an EMBL/GenBank/DDBJ whole genome shotgun (WGS) entry which is preliminary data.</text>
</comment>
<dbReference type="GO" id="GO:0004449">
    <property type="term" value="F:isocitrate dehydrogenase (NAD+) activity"/>
    <property type="evidence" value="ECO:0007669"/>
    <property type="project" value="TreeGrafter"/>
</dbReference>
<reference evidence="4 5" key="1">
    <citation type="submission" date="2018-10" db="EMBL/GenBank/DDBJ databases">
        <title>Phylogenomics of Brevibacillus.</title>
        <authorList>
            <person name="Dunlap C."/>
        </authorList>
    </citation>
    <scope>NUCLEOTIDE SEQUENCE [LARGE SCALE GENOMIC DNA]</scope>
    <source>
        <strain evidence="4 5">JCM 15716</strain>
    </source>
</reference>
<evidence type="ECO:0000259" key="3">
    <source>
        <dbReference type="SMART" id="SM01329"/>
    </source>
</evidence>
<dbReference type="GO" id="GO:0006102">
    <property type="term" value="P:isocitrate metabolic process"/>
    <property type="evidence" value="ECO:0007669"/>
    <property type="project" value="TreeGrafter"/>
</dbReference>
<organism evidence="4 5">
    <name type="scientific">Brevibacillus fluminis</name>
    <dbReference type="NCBI Taxonomy" id="511487"/>
    <lineage>
        <taxon>Bacteria</taxon>
        <taxon>Bacillati</taxon>
        <taxon>Bacillota</taxon>
        <taxon>Bacilli</taxon>
        <taxon>Bacillales</taxon>
        <taxon>Paenibacillaceae</taxon>
        <taxon>Brevibacillus</taxon>
    </lineage>
</organism>
<keyword evidence="5" id="KW-1185">Reference proteome</keyword>
<dbReference type="OrthoDB" id="9806254at2"/>
<name>A0A3M8DK83_9BACL</name>
<dbReference type="AlphaFoldDB" id="A0A3M8DK83"/>
<evidence type="ECO:0000256" key="1">
    <source>
        <dbReference type="ARBA" id="ARBA00007769"/>
    </source>
</evidence>
<dbReference type="PANTHER" id="PTHR11835">
    <property type="entry name" value="DECARBOXYLATING DEHYDROGENASES-ISOCITRATE, ISOPROPYLMALATE, TARTRATE"/>
    <property type="match status" value="1"/>
</dbReference>
<dbReference type="SUPFAM" id="SSF53659">
    <property type="entry name" value="Isocitrate/Isopropylmalate dehydrogenase-like"/>
    <property type="match status" value="1"/>
</dbReference>
<dbReference type="InterPro" id="IPR024084">
    <property type="entry name" value="IsoPropMal-DH-like_dom"/>
</dbReference>
<dbReference type="SMART" id="SM01329">
    <property type="entry name" value="Iso_dh"/>
    <property type="match status" value="1"/>
</dbReference>
<sequence length="355" mass="38620">MYQIAVMEGDGIGPEIVKETVKVLQAVQSLAGDLQLELRWLPVGLQAYETHGSTLPAETLEGLRQCHAGILGPVTTHVYDTEADMVNPSGMLRKTFDLYANIRPAKSFPGVTSRYDNVDMVIVRENTEGMYADRNLFAGQGEFMPDPDTVLSLRVVTRKASERLAKVGFELAKTRQQSLAVVHKKNVLRKGCGLFYDSCLEVGKAYEEVAIRDYHVDAFALYLVQKPEAFDVVVTTNMFGDILSDQAAGLVGGLGLAPGLNLGDQFMIAQATHGSAPEIAGKNIANPVAEILSAALMLEWLGIRNQDASAERAAALIRRGVERTLREGNKTQDIHGSLTTSEYGDALVQAIEQLQ</sequence>
<dbReference type="InterPro" id="IPR019818">
    <property type="entry name" value="IsoCit/isopropylmalate_DH_CS"/>
</dbReference>